<sequence length="66" mass="7609">MTFDRSDDGVARERKHGQLEDRDAAFCCFLLHAIKIKALDSSGLLPYDWVLFVASFLSRLQVFKFL</sequence>
<evidence type="ECO:0000313" key="1">
    <source>
        <dbReference type="EMBL" id="TNN47580.1"/>
    </source>
</evidence>
<protein>
    <submittedName>
        <fullName evidence="1">Uncharacterized protein</fullName>
    </submittedName>
</protein>
<dbReference type="AlphaFoldDB" id="A0A4Z2G363"/>
<accession>A0A4Z2G363</accession>
<name>A0A4Z2G363_9TELE</name>
<evidence type="ECO:0000313" key="2">
    <source>
        <dbReference type="Proteomes" id="UP000314294"/>
    </source>
</evidence>
<proteinExistence type="predicted"/>
<gene>
    <name evidence="1" type="ORF">EYF80_042222</name>
</gene>
<comment type="caution">
    <text evidence="1">The sequence shown here is derived from an EMBL/GenBank/DDBJ whole genome shotgun (WGS) entry which is preliminary data.</text>
</comment>
<reference evidence="1 2" key="1">
    <citation type="submission" date="2019-03" db="EMBL/GenBank/DDBJ databases">
        <title>First draft genome of Liparis tanakae, snailfish: a comprehensive survey of snailfish specific genes.</title>
        <authorList>
            <person name="Kim W."/>
            <person name="Song I."/>
            <person name="Jeong J.-H."/>
            <person name="Kim D."/>
            <person name="Kim S."/>
            <person name="Ryu S."/>
            <person name="Song J.Y."/>
            <person name="Lee S.K."/>
        </authorList>
    </citation>
    <scope>NUCLEOTIDE SEQUENCE [LARGE SCALE GENOMIC DNA]</scope>
    <source>
        <tissue evidence="1">Muscle</tissue>
    </source>
</reference>
<dbReference type="Proteomes" id="UP000314294">
    <property type="component" value="Unassembled WGS sequence"/>
</dbReference>
<dbReference type="EMBL" id="SRLO01000735">
    <property type="protein sequence ID" value="TNN47580.1"/>
    <property type="molecule type" value="Genomic_DNA"/>
</dbReference>
<organism evidence="1 2">
    <name type="scientific">Liparis tanakae</name>
    <name type="common">Tanaka's snailfish</name>
    <dbReference type="NCBI Taxonomy" id="230148"/>
    <lineage>
        <taxon>Eukaryota</taxon>
        <taxon>Metazoa</taxon>
        <taxon>Chordata</taxon>
        <taxon>Craniata</taxon>
        <taxon>Vertebrata</taxon>
        <taxon>Euteleostomi</taxon>
        <taxon>Actinopterygii</taxon>
        <taxon>Neopterygii</taxon>
        <taxon>Teleostei</taxon>
        <taxon>Neoteleostei</taxon>
        <taxon>Acanthomorphata</taxon>
        <taxon>Eupercaria</taxon>
        <taxon>Perciformes</taxon>
        <taxon>Cottioidei</taxon>
        <taxon>Cottales</taxon>
        <taxon>Liparidae</taxon>
        <taxon>Liparis</taxon>
    </lineage>
</organism>
<keyword evidence="2" id="KW-1185">Reference proteome</keyword>